<dbReference type="InterPro" id="IPR036179">
    <property type="entry name" value="Ig-like_dom_sf"/>
</dbReference>
<evidence type="ECO:0000256" key="16">
    <source>
        <dbReference type="SAM" id="MobiDB-lite"/>
    </source>
</evidence>
<keyword evidence="5" id="KW-0677">Repeat</keyword>
<dbReference type="GO" id="GO:0098609">
    <property type="term" value="P:cell-cell adhesion"/>
    <property type="evidence" value="ECO:0007669"/>
    <property type="project" value="TreeGrafter"/>
</dbReference>
<comment type="subunit">
    <text evidence="14">Homodimer. Heterotetramer; 2 iHog chains bind 2 hh chains when facilitated by heparin, heparin is required to promote high-affinity interactions between hh and iHog.</text>
</comment>
<keyword evidence="8 17" id="KW-0472">Membrane</keyword>
<feature type="compositionally biased region" description="Basic and acidic residues" evidence="16">
    <location>
        <begin position="893"/>
        <end position="914"/>
    </location>
</feature>
<feature type="region of interest" description="Disordered" evidence="16">
    <location>
        <begin position="322"/>
        <end position="349"/>
    </location>
</feature>
<dbReference type="PANTHER" id="PTHR44170">
    <property type="entry name" value="PROTEIN SIDEKICK"/>
    <property type="match status" value="1"/>
</dbReference>
<name>A0A6M2E1Y0_XENCH</name>
<keyword evidence="2" id="KW-0358">Heparin-binding</keyword>
<dbReference type="GO" id="GO:0009653">
    <property type="term" value="P:anatomical structure morphogenesis"/>
    <property type="evidence" value="ECO:0007669"/>
    <property type="project" value="UniProtKB-ARBA"/>
</dbReference>
<dbReference type="GO" id="GO:0007399">
    <property type="term" value="P:nervous system development"/>
    <property type="evidence" value="ECO:0007669"/>
    <property type="project" value="TreeGrafter"/>
</dbReference>
<evidence type="ECO:0000256" key="6">
    <source>
        <dbReference type="ARBA" id="ARBA00022974"/>
    </source>
</evidence>
<dbReference type="InterPro" id="IPR036116">
    <property type="entry name" value="FN3_sf"/>
</dbReference>
<organism evidence="21">
    <name type="scientific">Xenopsylla cheopis</name>
    <name type="common">Oriental rat flea</name>
    <name type="synonym">Pulex cheopis</name>
    <dbReference type="NCBI Taxonomy" id="163159"/>
    <lineage>
        <taxon>Eukaryota</taxon>
        <taxon>Metazoa</taxon>
        <taxon>Ecdysozoa</taxon>
        <taxon>Arthropoda</taxon>
        <taxon>Hexapoda</taxon>
        <taxon>Insecta</taxon>
        <taxon>Pterygota</taxon>
        <taxon>Neoptera</taxon>
        <taxon>Endopterygota</taxon>
        <taxon>Siphonaptera</taxon>
        <taxon>Pulicidae</taxon>
        <taxon>Xenopsyllinae</taxon>
        <taxon>Xenopsylla</taxon>
    </lineage>
</organism>
<evidence type="ECO:0000313" key="21">
    <source>
        <dbReference type="EMBL" id="NOV51341.1"/>
    </source>
</evidence>
<feature type="domain" description="Ig-like" evidence="19">
    <location>
        <begin position="168"/>
        <end position="274"/>
    </location>
</feature>
<feature type="chain" id="PRO_5026815732" description="Interference hedgehog" evidence="18">
    <location>
        <begin position="35"/>
        <end position="977"/>
    </location>
</feature>
<keyword evidence="10" id="KW-0325">Glycoprotein</keyword>
<dbReference type="InterPro" id="IPR013098">
    <property type="entry name" value="Ig_I-set"/>
</dbReference>
<evidence type="ECO:0000256" key="11">
    <source>
        <dbReference type="ARBA" id="ARBA00023319"/>
    </source>
</evidence>
<evidence type="ECO:0000256" key="13">
    <source>
        <dbReference type="ARBA" id="ARBA00038144"/>
    </source>
</evidence>
<evidence type="ECO:0000256" key="2">
    <source>
        <dbReference type="ARBA" id="ARBA00022674"/>
    </source>
</evidence>
<feature type="signal peptide" evidence="18">
    <location>
        <begin position="1"/>
        <end position="34"/>
    </location>
</feature>
<evidence type="ECO:0000256" key="12">
    <source>
        <dbReference type="ARBA" id="ARBA00037573"/>
    </source>
</evidence>
<keyword evidence="3 17" id="KW-0812">Transmembrane</keyword>
<feature type="domain" description="Fibronectin type-III" evidence="20">
    <location>
        <begin position="728"/>
        <end position="822"/>
    </location>
</feature>
<protein>
    <recommendedName>
        <fullName evidence="15">Interference hedgehog</fullName>
    </recommendedName>
</protein>
<comment type="subcellular location">
    <subcellularLocation>
        <location evidence="1">Membrane</location>
        <topology evidence="1">Single-pass type I membrane protein</topology>
    </subcellularLocation>
</comment>
<evidence type="ECO:0000256" key="18">
    <source>
        <dbReference type="SAM" id="SignalP"/>
    </source>
</evidence>
<feature type="region of interest" description="Disordered" evidence="16">
    <location>
        <begin position="557"/>
        <end position="620"/>
    </location>
</feature>
<feature type="compositionally biased region" description="Basic and acidic residues" evidence="16">
    <location>
        <begin position="593"/>
        <end position="603"/>
    </location>
</feature>
<dbReference type="PROSITE" id="PS50853">
    <property type="entry name" value="FN3"/>
    <property type="match status" value="2"/>
</dbReference>
<keyword evidence="11" id="KW-0393">Immunoglobulin domain</keyword>
<evidence type="ECO:0000259" key="19">
    <source>
        <dbReference type="PROSITE" id="PS50835"/>
    </source>
</evidence>
<dbReference type="SMART" id="SM00409">
    <property type="entry name" value="IG"/>
    <property type="match status" value="4"/>
</dbReference>
<feature type="region of interest" description="Disordered" evidence="16">
    <location>
        <begin position="885"/>
        <end position="914"/>
    </location>
</feature>
<dbReference type="Gene3D" id="2.60.40.10">
    <property type="entry name" value="Immunoglobulins"/>
    <property type="match status" value="5"/>
</dbReference>
<evidence type="ECO:0000256" key="14">
    <source>
        <dbReference type="ARBA" id="ARBA00038530"/>
    </source>
</evidence>
<keyword evidence="4 18" id="KW-0732">Signal</keyword>
<keyword evidence="7 17" id="KW-1133">Transmembrane helix</keyword>
<feature type="compositionally biased region" description="Basic and acidic residues" evidence="16">
    <location>
        <begin position="843"/>
        <end position="853"/>
    </location>
</feature>
<feature type="domain" description="Fibronectin type-III" evidence="20">
    <location>
        <begin position="614"/>
        <end position="720"/>
    </location>
</feature>
<evidence type="ECO:0000256" key="3">
    <source>
        <dbReference type="ARBA" id="ARBA00022692"/>
    </source>
</evidence>
<dbReference type="CDD" id="cd00096">
    <property type="entry name" value="Ig"/>
    <property type="match status" value="1"/>
</dbReference>
<dbReference type="SMART" id="SM00408">
    <property type="entry name" value="IGc2"/>
    <property type="match status" value="3"/>
</dbReference>
<dbReference type="Pfam" id="PF07679">
    <property type="entry name" value="I-set"/>
    <property type="match status" value="1"/>
</dbReference>
<evidence type="ECO:0000256" key="8">
    <source>
        <dbReference type="ARBA" id="ARBA00023136"/>
    </source>
</evidence>
<comment type="function">
    <text evidence="12">Mediates response to the active Hedgehog (Hh) protein signal in embryos, functioning upstream or at the level of patched (ptc).</text>
</comment>
<comment type="similarity">
    <text evidence="13">Belongs to the immunoglobulin superfamily. IHOG family.</text>
</comment>
<evidence type="ECO:0000256" key="15">
    <source>
        <dbReference type="ARBA" id="ARBA00041099"/>
    </source>
</evidence>
<dbReference type="CDD" id="cd00063">
    <property type="entry name" value="FN3"/>
    <property type="match status" value="2"/>
</dbReference>
<reference evidence="21" key="1">
    <citation type="submission" date="2020-03" db="EMBL/GenBank/DDBJ databases">
        <title>Transcriptomic Profiling of the Digestive Tract of the Rat Flea, Xenopsylla cheopis, Following Blood Feeding and Infection with Yersinia pestis.</title>
        <authorList>
            <person name="Bland D.M."/>
            <person name="Martens C.A."/>
            <person name="Virtaneva K."/>
            <person name="Kanakabandi K."/>
            <person name="Long D."/>
            <person name="Rosenke R."/>
            <person name="Saturday G.A."/>
            <person name="Hoyt F.H."/>
            <person name="Bruno D.P."/>
            <person name="Ribeiro J.M.C."/>
            <person name="Hinnebusch J."/>
        </authorList>
    </citation>
    <scope>NUCLEOTIDE SEQUENCE</scope>
</reference>
<sequence>MASCSCALFYTCNFNYVLRFVALAFLLLTSATQCTSVGHGRHTKHHHHHRSSVDAIYSVTHDAGPGGWISRGPRSTIAPAGDEVMFECELSLTAERLTWLHQPEGINASGSDYQELNEHADFIRDGYKMSFHGMVGSLRVLAGRHFLTGSGKFRCSARFGPLSLVSTPATLELASLYDFRMNEDWIASQTQRDGLRLRAPVGSRVMMRCPEVKSSPQAVIQFYKYNRSLPPKVPQLPSGAVVLESVMVSDSGRYTCSALNELNDEVAPTTIAFSLEVYRPEQREPPRFLQPLRSLYTVAAGTRVLLECVGVGEPQPRVQWSKDGEIIGQSDNGPQNQERRDNKYTGLDPIQIGNGKYKSSSDLYETSDQIIGNGTDGGIFTMPRILITEYGLLIENTTLQDTGLYECALTDPSRRYPPVKQQIRLDVESAPEFPDYTSTLSNSYQQFNLSLFAEEGSRIEIHCFAFGVPAPEIYWMLNARPAEKEPGVTINKEMMVIDPVSRSHAGAVQCFASNKVGERYRAGVLRVSVAEVTGDAETDVKLDEGIGETSRKVHYRQYGADIDNKKHLHHRTNDDKFQNGNRSNNSSKKGHRTKDGRGRERGRDKKRNKNVMIPPSRPNVTRLSDESVMVRWSVPENDGLDIYFFKVQYRDLNASSQTHPRTRKGWITTNDEIPPHIRSYAVNNLEPDHVYRFHIAAVYSNNDNMQGPNSEKFHLLRGEFLGKSSLKAPVLTWTESLGPTVIQIHWQYTPDPIHPADGFYLYFRPASTAGEYVKATVDGERSLFHRIEHLTPDTTYEIKVQSFTFSGASDFSSIVTQRTMKQPTEPPIVILNHTNVNHNVNDTADKDKNRQEDSSSGALAVGGGTAGGLAAVIVLTAASIYALRKKKRKKNDRKNNDDEGGRRSNDKDGDLVNMQDKSEGHISESNGYITASAINPHNSYQLKTVQITANGCARVNITSNPLAEEQSDKGRPFRMQA</sequence>
<dbReference type="InterPro" id="IPR003961">
    <property type="entry name" value="FN3_dom"/>
</dbReference>
<evidence type="ECO:0000256" key="10">
    <source>
        <dbReference type="ARBA" id="ARBA00023180"/>
    </source>
</evidence>
<dbReference type="InterPro" id="IPR013783">
    <property type="entry name" value="Ig-like_fold"/>
</dbReference>
<evidence type="ECO:0000259" key="20">
    <source>
        <dbReference type="PROSITE" id="PS50853"/>
    </source>
</evidence>
<evidence type="ECO:0000256" key="5">
    <source>
        <dbReference type="ARBA" id="ARBA00022737"/>
    </source>
</evidence>
<feature type="domain" description="Ig-like" evidence="19">
    <location>
        <begin position="286"/>
        <end position="424"/>
    </location>
</feature>
<feature type="domain" description="Ig-like" evidence="19">
    <location>
        <begin position="434"/>
        <end position="528"/>
    </location>
</feature>
<dbReference type="InterPro" id="IPR003599">
    <property type="entry name" value="Ig_sub"/>
</dbReference>
<dbReference type="InterPro" id="IPR003598">
    <property type="entry name" value="Ig_sub2"/>
</dbReference>
<evidence type="ECO:0000256" key="9">
    <source>
        <dbReference type="ARBA" id="ARBA00023157"/>
    </source>
</evidence>
<evidence type="ECO:0000256" key="17">
    <source>
        <dbReference type="SAM" id="Phobius"/>
    </source>
</evidence>
<evidence type="ECO:0000256" key="7">
    <source>
        <dbReference type="ARBA" id="ARBA00022989"/>
    </source>
</evidence>
<dbReference type="AlphaFoldDB" id="A0A6M2E1Y0"/>
<keyword evidence="21" id="KW-0675">Receptor</keyword>
<dbReference type="Pfam" id="PF00041">
    <property type="entry name" value="fn3"/>
    <property type="match status" value="2"/>
</dbReference>
<evidence type="ECO:0000256" key="1">
    <source>
        <dbReference type="ARBA" id="ARBA00004479"/>
    </source>
</evidence>
<feature type="region of interest" description="Disordered" evidence="16">
    <location>
        <begin position="834"/>
        <end position="861"/>
    </location>
</feature>
<dbReference type="EMBL" id="GIIL01007615">
    <property type="protein sequence ID" value="NOV51341.1"/>
    <property type="molecule type" value="Transcribed_RNA"/>
</dbReference>
<dbReference type="SUPFAM" id="SSF49265">
    <property type="entry name" value="Fibronectin type III"/>
    <property type="match status" value="1"/>
</dbReference>
<keyword evidence="9" id="KW-1015">Disulfide bond</keyword>
<dbReference type="Pfam" id="PF13927">
    <property type="entry name" value="Ig_3"/>
    <property type="match status" value="1"/>
</dbReference>
<evidence type="ECO:0000256" key="4">
    <source>
        <dbReference type="ARBA" id="ARBA00022729"/>
    </source>
</evidence>
<dbReference type="GO" id="GO:0030154">
    <property type="term" value="P:cell differentiation"/>
    <property type="evidence" value="ECO:0007669"/>
    <property type="project" value="UniProtKB-ARBA"/>
</dbReference>
<dbReference type="SUPFAM" id="SSF48726">
    <property type="entry name" value="Immunoglobulin"/>
    <property type="match status" value="3"/>
</dbReference>
<dbReference type="SMART" id="SM00060">
    <property type="entry name" value="FN3"/>
    <property type="match status" value="2"/>
</dbReference>
<dbReference type="InterPro" id="IPR007110">
    <property type="entry name" value="Ig-like_dom"/>
</dbReference>
<feature type="transmembrane region" description="Helical" evidence="17">
    <location>
        <begin position="858"/>
        <end position="883"/>
    </location>
</feature>
<accession>A0A6M2E1Y0</accession>
<proteinExistence type="inferred from homology"/>
<dbReference type="PANTHER" id="PTHR44170:SF33">
    <property type="entry name" value="BROTHER OF IHOG, ISOFORM G-RELATED"/>
    <property type="match status" value="1"/>
</dbReference>
<dbReference type="PROSITE" id="PS50835">
    <property type="entry name" value="IG_LIKE"/>
    <property type="match status" value="3"/>
</dbReference>
<keyword evidence="6" id="KW-0654">Proteoglycan</keyword>